<feature type="domain" description="MROH2B-like HEAT-repeats" evidence="4">
    <location>
        <begin position="218"/>
        <end position="454"/>
    </location>
</feature>
<dbReference type="GO" id="GO:0005737">
    <property type="term" value="C:cytoplasm"/>
    <property type="evidence" value="ECO:0007669"/>
    <property type="project" value="TreeGrafter"/>
</dbReference>
<feature type="domain" description="MROH2B-like N-terminal HEAT-repeats" evidence="5">
    <location>
        <begin position="120"/>
        <end position="214"/>
    </location>
</feature>
<dbReference type="KEGG" id="sre:PTSG_01221"/>
<evidence type="ECO:0000259" key="6">
    <source>
        <dbReference type="Pfam" id="PF23227"/>
    </source>
</evidence>
<dbReference type="OMA" id="EVYIKAM"/>
<dbReference type="RefSeq" id="XP_004997194.1">
    <property type="nucleotide sequence ID" value="XM_004997137.1"/>
</dbReference>
<evidence type="ECO:0008006" key="9">
    <source>
        <dbReference type="Google" id="ProtNLM"/>
    </source>
</evidence>
<dbReference type="InterPro" id="IPR045206">
    <property type="entry name" value="Maestro_heat-like_prot"/>
</dbReference>
<dbReference type="InterPro" id="IPR055406">
    <property type="entry name" value="HEAT_Maestro"/>
</dbReference>
<dbReference type="OrthoDB" id="1884734at2759"/>
<feature type="domain" description="Maestro/Maestro-like HEAT-repeats" evidence="6">
    <location>
        <begin position="1259"/>
        <end position="1530"/>
    </location>
</feature>
<protein>
    <recommendedName>
        <fullName evidence="9">HEAT repeat protein</fullName>
    </recommendedName>
</protein>
<sequence>MPKPVIGPDPEVVGTNGEVDGMVMALIESASDADSEVRKSFHSALRELGKKQPTLVLTSCEKYLHDHKKLDLQHRIILIQIMRDIVYDVMDHLPSELAKRIVRLAADEMTFKQVLLLSLAVVPALPEFIGRCLPMLGMIRHDNMRWVFSVAFSKFCDAILNYNANKEQAKDKSITIGRFSEPMYSAFEVLHDVWLNTKEIRLRMAVIEALGLMTHILGREKLPTVLEKLIPSIINHFKGKFTSDMLPITQGLCTVLDASTRDGDTLLEPQLDFILTHIHPLLSYVPMPSDHAQTRNFNELLRCFEKLCIPFSERLMAFLFLKLEVREERPRIGTLLCLRHLINSSGEHLQNKKELIVTGLKPLLEETNLKVKSTLATLIVAMAHHDYLHLEGGEALLRFIVDQSAIPEHVVQAAAAAPKDKRKKPPPEDEVTPLQLRTMCDNIILMSSRTIPCMELVPVIGQPLHRRRGIEALKMLQSLSINFHENIEELWDAIIPKLVQYLEENSCDAHVWAEKHQSSWEDLLLKFLSRTLDTIATEAWTIKLGEALHEQYTCCPSEPAVKSLISRYIGVVLRKSTKHDFLEKMLVAMFESVDHESQDEREGCAKGFGFCASSHLDTVIEQLKRITKRDMVRKPTGFLGMLKDKSEAEVARIKATIMLTWGYVTLFAPPSLINSRIEVHVMSNILPHFERVRETLVKENLIRCVELIGKALHPSHLKGEKVSLHRRSELIAFMEEYMKMEPPTTITTETRALCMDACATLIELEPTLSESDLHQLLEVSVACVFDIGLPAEGDTTTQALIDKARKSLGGLFAVVIRKDPTTTCLQSVYKHLSPYIVSLKDHQREHMMAAIHDVLDVMFQILDERADAQSSTDPNTNTAMAGFGKLLADFIPRCADPMLPVRQHALGSIKTLLHIRRVMAGDMNETDPIINAIDKLIQRAENGDSNPLFSVVNDLSKVLAKKISKEELLDLIYPLFEGLLDVFTDGGDGACVVINGLFKLRGGDLENEVDAIIDALYEKLEAITQERTKTGVLRAIRTLAVHHLDAVIKKLLSFDLPFAELVVDMWHTLSADQNLAPRILTELLSILDNSLPYHDQGGKFTHTLPPMKATRALKELFFVEETAQLAEDNYSDVLAQLLLRLASCVRLQPEGDVNPMQDAVDAFKQFLERSESGFVADALDATGGWDQFFSEMDNNLAFTTVVAQLCQHKPDMVPFLVEFFHGVMKRKFDTQRVLAVALYAEVINQQCAGDLSLMVRLRNGLLAQIMDESHIVRMLCMRGLGNVASLPDEHIRKHSTAVLSAVMTGMDDRNDPNDDITLEAMRTLNKIFEKVEEDTIRNILINISLRIRPCFEKDKPAVRAAAIELFGNLSQFGDGPSKVPFLEQIHSNLVSFILHLAEDDPDVCAAVARALLKLGPLLESDELTSLFEKCLGDGKSLHYAEFLAELSRVLIKDFRDKVSFYTMSTADFFKAYRQDIRCNAALFMGELLHSIPADDRRDITKEHVCGELVRLLKDPDTKVRQQAAESISLLYDY</sequence>
<dbReference type="Pfam" id="PF23221">
    <property type="entry name" value="HEAT_MROH2B_1st"/>
    <property type="match status" value="2"/>
</dbReference>
<gene>
    <name evidence="7" type="ORF">PTSG_01221</name>
</gene>
<dbReference type="FunCoup" id="F2U159">
    <property type="interactions" value="524"/>
</dbReference>
<dbReference type="InterPro" id="IPR016024">
    <property type="entry name" value="ARM-type_fold"/>
</dbReference>
<name>F2U159_SALR5</name>
<accession>F2U159</accession>
<dbReference type="Pfam" id="PF23210">
    <property type="entry name" value="HEAT_Maestro_2"/>
    <property type="match status" value="2"/>
</dbReference>
<feature type="domain" description="MROH2B-like N-terminal HEAT-repeats" evidence="5">
    <location>
        <begin position="45"/>
        <end position="111"/>
    </location>
</feature>
<dbReference type="eggNOG" id="KOG2032">
    <property type="taxonomic scope" value="Eukaryota"/>
</dbReference>
<organism evidence="8">
    <name type="scientific">Salpingoeca rosetta (strain ATCC 50818 / BSB-021)</name>
    <dbReference type="NCBI Taxonomy" id="946362"/>
    <lineage>
        <taxon>Eukaryota</taxon>
        <taxon>Choanoflagellata</taxon>
        <taxon>Craspedida</taxon>
        <taxon>Salpingoecidae</taxon>
        <taxon>Salpingoeca</taxon>
    </lineage>
</organism>
<dbReference type="InterPro" id="IPR021133">
    <property type="entry name" value="HEAT_type_2"/>
</dbReference>
<feature type="domain" description="Maestro-like HEAT-repeats" evidence="3">
    <location>
        <begin position="842"/>
        <end position="1080"/>
    </location>
</feature>
<dbReference type="InParanoid" id="F2U159"/>
<dbReference type="InterPro" id="IPR055408">
    <property type="entry name" value="HEAT_MROH2B-like"/>
</dbReference>
<evidence type="ECO:0000256" key="1">
    <source>
        <dbReference type="ARBA" id="ARBA00022737"/>
    </source>
</evidence>
<feature type="repeat" description="HEAT" evidence="2">
    <location>
        <begin position="1504"/>
        <end position="1533"/>
    </location>
</feature>
<dbReference type="SUPFAM" id="SSF48371">
    <property type="entry name" value="ARM repeat"/>
    <property type="match status" value="2"/>
</dbReference>
<evidence type="ECO:0000259" key="5">
    <source>
        <dbReference type="Pfam" id="PF23221"/>
    </source>
</evidence>
<evidence type="ECO:0000256" key="2">
    <source>
        <dbReference type="PROSITE-ProRule" id="PRU00103"/>
    </source>
</evidence>
<dbReference type="Proteomes" id="UP000007799">
    <property type="component" value="Unassembled WGS sequence"/>
</dbReference>
<dbReference type="InterPro" id="IPR056282">
    <property type="entry name" value="MROH2B-like_N_HEAT"/>
</dbReference>
<proteinExistence type="predicted"/>
<dbReference type="InterPro" id="IPR048465">
    <property type="entry name" value="Maestro-like_HEAT"/>
</dbReference>
<dbReference type="EMBL" id="GL832958">
    <property type="protein sequence ID" value="EGD80633.1"/>
    <property type="molecule type" value="Genomic_DNA"/>
</dbReference>
<evidence type="ECO:0000259" key="3">
    <source>
        <dbReference type="Pfam" id="PF21047"/>
    </source>
</evidence>
<dbReference type="PANTHER" id="PTHR23120:SF0">
    <property type="entry name" value="MAESTRO HEAT-LIKE REPEAT FAMILY MEMBER 1"/>
    <property type="match status" value="1"/>
</dbReference>
<dbReference type="Pfam" id="PF23227">
    <property type="entry name" value="HEAT_MROH2B_C"/>
    <property type="match status" value="1"/>
</dbReference>
<dbReference type="Gene3D" id="1.25.10.10">
    <property type="entry name" value="Leucine-rich Repeat Variant"/>
    <property type="match status" value="4"/>
</dbReference>
<evidence type="ECO:0000313" key="7">
    <source>
        <dbReference type="EMBL" id="EGD80633.1"/>
    </source>
</evidence>
<dbReference type="PANTHER" id="PTHR23120">
    <property type="entry name" value="MAESTRO-RELATED HEAT DOMAIN-CONTAINING"/>
    <property type="match status" value="1"/>
</dbReference>
<evidence type="ECO:0000313" key="8">
    <source>
        <dbReference type="Proteomes" id="UP000007799"/>
    </source>
</evidence>
<reference evidence="7" key="1">
    <citation type="submission" date="2009-08" db="EMBL/GenBank/DDBJ databases">
        <title>Annotation of Salpingoeca rosetta.</title>
        <authorList>
            <consortium name="The Broad Institute Genome Sequencing Platform"/>
            <person name="Russ C."/>
            <person name="Cuomo C."/>
            <person name="Burger G."/>
            <person name="Gray M.W."/>
            <person name="Holland P.W.H."/>
            <person name="King N."/>
            <person name="Lang F.B.F."/>
            <person name="Roger A.J."/>
            <person name="Ruiz-Trillo I."/>
            <person name="Young S.K."/>
            <person name="Zeng Q."/>
            <person name="Gargeya S."/>
            <person name="Alvarado L."/>
            <person name="Berlin A."/>
            <person name="Chapman S.B."/>
            <person name="Chen Z."/>
            <person name="Freedman E."/>
            <person name="Gellesch M."/>
            <person name="Goldberg J."/>
            <person name="Griggs A."/>
            <person name="Gujja S."/>
            <person name="Heilman E."/>
            <person name="Heiman D."/>
            <person name="Howarth C."/>
            <person name="Mehta T."/>
            <person name="Neiman D."/>
            <person name="Pearson M."/>
            <person name="Roberts A."/>
            <person name="Saif S."/>
            <person name="Shea T."/>
            <person name="Shenoy N."/>
            <person name="Sisk P."/>
            <person name="Stolte C."/>
            <person name="Sykes S."/>
            <person name="White J."/>
            <person name="Yandava C."/>
            <person name="Haas B."/>
            <person name="Nusbaum C."/>
            <person name="Birren B."/>
        </authorList>
    </citation>
    <scope>NUCLEOTIDE SEQUENCE [LARGE SCALE GENOMIC DNA]</scope>
    <source>
        <strain evidence="7">ATCC 50818</strain>
    </source>
</reference>
<feature type="domain" description="MROH2B-like HEAT-repeats" evidence="4">
    <location>
        <begin position="465"/>
        <end position="815"/>
    </location>
</feature>
<keyword evidence="1" id="KW-0677">Repeat</keyword>
<dbReference type="PROSITE" id="PS50077">
    <property type="entry name" value="HEAT_REPEAT"/>
    <property type="match status" value="1"/>
</dbReference>
<dbReference type="Pfam" id="PF21047">
    <property type="entry name" value="HEAT_Maestro"/>
    <property type="match status" value="1"/>
</dbReference>
<dbReference type="STRING" id="946362.F2U159"/>
<evidence type="ECO:0000259" key="4">
    <source>
        <dbReference type="Pfam" id="PF23210"/>
    </source>
</evidence>
<dbReference type="GeneID" id="16077790"/>
<keyword evidence="8" id="KW-1185">Reference proteome</keyword>
<dbReference type="InterPro" id="IPR011989">
    <property type="entry name" value="ARM-like"/>
</dbReference>